<keyword evidence="4" id="KW-1185">Reference proteome</keyword>
<evidence type="ECO:0000313" key="4">
    <source>
        <dbReference type="Proteomes" id="UP000027222"/>
    </source>
</evidence>
<sequence length="319" mass="35643">MGLSETQAPFIGTVLEGLLYGVYSVVFSLYIRLQVQKRTTDSSPLAFPLMALFCLCTIFFAVDFTQQYFTIFPQGRSVLLTWSLNVTTSMIFTFIDLISQGVLIYRCWVMWNRQPLFIVIPSVLAFFSFATAFTLAAELAKIAVVLRNPGPEFLLSVPEWFTPLGIASFSISLGVNAVVSSLLTLKLYTLHKGMTRTWMAAVGRGKINLLPVISMLIESGMFTFIAQVIYVVFFSLGSNIFLCIGTPIAMVYGITPTLLVVRISMRNIDNRITKFESDIQFMPENYSTTINIMSEKNSSIGHNQTETDDTSDHVQSQVI</sequence>
<gene>
    <name evidence="3" type="ORF">GALMADRAFT_206125</name>
</gene>
<feature type="region of interest" description="Disordered" evidence="1">
    <location>
        <begin position="299"/>
        <end position="319"/>
    </location>
</feature>
<dbReference type="EMBL" id="KL142368">
    <property type="protein sequence ID" value="KDR84559.1"/>
    <property type="molecule type" value="Genomic_DNA"/>
</dbReference>
<organism evidence="3 4">
    <name type="scientific">Galerina marginata (strain CBS 339.88)</name>
    <dbReference type="NCBI Taxonomy" id="685588"/>
    <lineage>
        <taxon>Eukaryota</taxon>
        <taxon>Fungi</taxon>
        <taxon>Dikarya</taxon>
        <taxon>Basidiomycota</taxon>
        <taxon>Agaricomycotina</taxon>
        <taxon>Agaricomycetes</taxon>
        <taxon>Agaricomycetidae</taxon>
        <taxon>Agaricales</taxon>
        <taxon>Agaricineae</taxon>
        <taxon>Strophariaceae</taxon>
        <taxon>Galerina</taxon>
    </lineage>
</organism>
<proteinExistence type="predicted"/>
<dbReference type="AlphaFoldDB" id="A0A067TX73"/>
<accession>A0A067TX73</accession>
<keyword evidence="2" id="KW-1133">Transmembrane helix</keyword>
<feature type="transmembrane region" description="Helical" evidence="2">
    <location>
        <begin position="45"/>
        <end position="62"/>
    </location>
</feature>
<feature type="transmembrane region" description="Helical" evidence="2">
    <location>
        <begin position="116"/>
        <end position="140"/>
    </location>
</feature>
<evidence type="ECO:0000313" key="3">
    <source>
        <dbReference type="EMBL" id="KDR84559.1"/>
    </source>
</evidence>
<evidence type="ECO:0000256" key="2">
    <source>
        <dbReference type="SAM" id="Phobius"/>
    </source>
</evidence>
<keyword evidence="2" id="KW-0472">Membrane</keyword>
<feature type="transmembrane region" description="Helical" evidence="2">
    <location>
        <begin position="160"/>
        <end position="188"/>
    </location>
</feature>
<dbReference type="Proteomes" id="UP000027222">
    <property type="component" value="Unassembled WGS sequence"/>
</dbReference>
<evidence type="ECO:0008006" key="5">
    <source>
        <dbReference type="Google" id="ProtNLM"/>
    </source>
</evidence>
<feature type="transmembrane region" description="Helical" evidence="2">
    <location>
        <begin position="82"/>
        <end position="104"/>
    </location>
</feature>
<keyword evidence="2" id="KW-0812">Transmembrane</keyword>
<feature type="transmembrane region" description="Helical" evidence="2">
    <location>
        <begin position="209"/>
        <end position="233"/>
    </location>
</feature>
<feature type="transmembrane region" description="Helical" evidence="2">
    <location>
        <begin position="239"/>
        <end position="261"/>
    </location>
</feature>
<dbReference type="HOGENOM" id="CLU_044614_8_1_1"/>
<protein>
    <recommendedName>
        <fullName evidence="5">G-protein coupled receptors family 1 profile domain-containing protein</fullName>
    </recommendedName>
</protein>
<dbReference type="OrthoDB" id="3341077at2759"/>
<name>A0A067TX73_GALM3</name>
<reference evidence="4" key="1">
    <citation type="journal article" date="2014" name="Proc. Natl. Acad. Sci. U.S.A.">
        <title>Extensive sampling of basidiomycete genomes demonstrates inadequacy of the white-rot/brown-rot paradigm for wood decay fungi.</title>
        <authorList>
            <person name="Riley R."/>
            <person name="Salamov A.A."/>
            <person name="Brown D.W."/>
            <person name="Nagy L.G."/>
            <person name="Floudas D."/>
            <person name="Held B.W."/>
            <person name="Levasseur A."/>
            <person name="Lombard V."/>
            <person name="Morin E."/>
            <person name="Otillar R."/>
            <person name="Lindquist E.A."/>
            <person name="Sun H."/>
            <person name="LaButti K.M."/>
            <person name="Schmutz J."/>
            <person name="Jabbour D."/>
            <person name="Luo H."/>
            <person name="Baker S.E."/>
            <person name="Pisabarro A.G."/>
            <person name="Walton J.D."/>
            <person name="Blanchette R.A."/>
            <person name="Henrissat B."/>
            <person name="Martin F."/>
            <person name="Cullen D."/>
            <person name="Hibbett D.S."/>
            <person name="Grigoriev I.V."/>
        </authorList>
    </citation>
    <scope>NUCLEOTIDE SEQUENCE [LARGE SCALE GENOMIC DNA]</scope>
    <source>
        <strain evidence="4">CBS 339.88</strain>
    </source>
</reference>
<evidence type="ECO:0000256" key="1">
    <source>
        <dbReference type="SAM" id="MobiDB-lite"/>
    </source>
</evidence>
<feature type="transmembrane region" description="Helical" evidence="2">
    <location>
        <begin position="12"/>
        <end position="33"/>
    </location>
</feature>